<protein>
    <submittedName>
        <fullName evidence="1">Uncharacterized protein</fullName>
    </submittedName>
</protein>
<proteinExistence type="predicted"/>
<organism evidence="1 2">
    <name type="scientific">Chelatococcus asaccharovorans</name>
    <dbReference type="NCBI Taxonomy" id="28210"/>
    <lineage>
        <taxon>Bacteria</taxon>
        <taxon>Pseudomonadati</taxon>
        <taxon>Pseudomonadota</taxon>
        <taxon>Alphaproteobacteria</taxon>
        <taxon>Hyphomicrobiales</taxon>
        <taxon>Chelatococcaceae</taxon>
        <taxon>Chelatococcus</taxon>
    </lineage>
</organism>
<dbReference type="Proteomes" id="UP000248021">
    <property type="component" value="Unassembled WGS sequence"/>
</dbReference>
<dbReference type="EMBL" id="QJJK01000008">
    <property type="protein sequence ID" value="PXW56345.1"/>
    <property type="molecule type" value="Genomic_DNA"/>
</dbReference>
<accession>A0A2V3U1R1</accession>
<keyword evidence="2" id="KW-1185">Reference proteome</keyword>
<comment type="caution">
    <text evidence="1">The sequence shown here is derived from an EMBL/GenBank/DDBJ whole genome shotgun (WGS) entry which is preliminary data.</text>
</comment>
<evidence type="ECO:0000313" key="1">
    <source>
        <dbReference type="EMBL" id="PXW56345.1"/>
    </source>
</evidence>
<dbReference type="AlphaFoldDB" id="A0A2V3U1R1"/>
<name>A0A2V3U1R1_9HYPH</name>
<dbReference type="RefSeq" id="WP_170147330.1">
    <property type="nucleotide sequence ID" value="NZ_JAHBRY010000001.1"/>
</dbReference>
<evidence type="ECO:0000313" key="2">
    <source>
        <dbReference type="Proteomes" id="UP000248021"/>
    </source>
</evidence>
<gene>
    <name evidence="1" type="ORF">C7450_10894</name>
</gene>
<reference evidence="1 2" key="1">
    <citation type="submission" date="2018-05" db="EMBL/GenBank/DDBJ databases">
        <title>Genomic Encyclopedia of Type Strains, Phase IV (KMG-IV): sequencing the most valuable type-strain genomes for metagenomic binning, comparative biology and taxonomic classification.</title>
        <authorList>
            <person name="Goeker M."/>
        </authorList>
    </citation>
    <scope>NUCLEOTIDE SEQUENCE [LARGE SCALE GENOMIC DNA]</scope>
    <source>
        <strain evidence="1 2">DSM 6462</strain>
    </source>
</reference>
<sequence>MSAAGHGHRRQHVNKILRVQRYLILHVTVLNMHSLIDLPVLLKKAGLRQATATR</sequence>